<sequence length="1517" mass="169844">MAVYPNSPMRDINDLNVAVQNIISWMAYNRQFPDPAAVQYNLTEFHPEAIEYMAKSRINPDSIPAFIAHKESIQKINARFWGYATVNPVVTLADLQSLLTNAYSSLGPIYCLPVAKQIFGVTEFHPAVIHAFNTNEASSNYRPTVGDIMDEIIKCYNESKTFVPPVDTGRLYNWWESVFTRDFLSILNDPEVPNEKTHLDLETMKFNKLGIYGIRIRGFTSLFEALRSALSPKNYLSTAKQIQEILLNFSKLLVNVAERGPLRSLLHTVLLFADYSSDELGERICLLEDEYRAKSLEEIVDAFNKFFDSFLERVRNRSADPQVPWQQLAGLEKTFSSDSFKSLLSSLAVASAESYTGPKPKCLSIGGQVVINKPLIVEEEQSDTESKQEIEEVIDLSRLRNFLQHLTFITERSAEILLEISAQNLNIPRSPNALQTIRCILTELSMSSNKCSLLIHPQESSFPAVDRMSDFQMPSDLYIQRSAVLNLLSSCPILQDPELWSLWSYCSSSSLASHWGSLEEFLSDASDEDELAEKYDLAIVKLIGHGYLRLSTNGIPRDLTSALSQCTSENAGLSSSAAVKICDLLIGSVLLVNRFIPPSECIHVLSSHLSSLSGMFLSHSFLLSNPSLITLCHYISLILNHFTDWQILQPALSENLINLQEAKGMENILKSSSGTPFHDHLVTLIGVVGGLLGWPIWLNTFKKRRLSFSHQQPTIRTSSAFEQQVETDCNKMDVLLPVLLNNAGYVINQQDRQEVFVNSEILSPERNLESPVEVVTDCREFIENLRRSEFGLGVDLNSEASGLLKRFESRLNRSLDYLSRQLYGQPGHFILELIQNADDNTYASGVTPSIHFYLSDSALTVCNNEAVGFTQADISALCDVGLSTKIGNREVKTGRKGIGFKSVFAITSAPEVHSNGFHVRFGCMGDKQQSVNILTPEWIPAPADENQTNWRTCFRLPFSSNTDQGPSSILSYARNLLNHHLILFLRRVGSIIFQTSQKLPESLDLHLKRDSRTLLTLGGQNPSVLKLFTVTETRDGRLQTSKWLLLRKRFVVDVERLSKVSGSTDSMPNRTDITIAIPLATASPLPTFPVYAFLPVRNVGFNFLLNADFDLTSSREDIDGTSVWNQFLVSQIPDVFKSLIESVIQIQSSDQLPLSGSEILGRILECIPLSNRGITASTLSIFACLEEQIRRKLSSISWLPVLNGTRFAKPNNVLLPSQNPTKKADPSSPESLLFRLLVDRRGMQEVDPAFLLPSISSTSEDDEVDLRVHMDLRVQKLSHELLQPGVLYVLLANIDSDLRSLDSQHFASLAHRSAWQRRCLCKLRSLRIFPLTDGRLVSLDDVSSDSEELRNRNCLMIPPKSSVSNEKALKMSYDKYINLLSRLGPLLSTSAIYPPEACNLIPPRMLFSANDELSLGLTIANSPFDVISKWIIPHQSSFNLENNKNADWFIAAARLLVIHGDLSRHEAVISHLPIICEIDDGVMNLYSPSKNVIFAPPQFLAWLPDQEEGEIMSSILI</sequence>
<name>A0A0R3SI39_HYMDI</name>
<accession>A0A0R3SI39</accession>
<evidence type="ECO:0000313" key="2">
    <source>
        <dbReference type="EMBL" id="VDL52074.1"/>
    </source>
</evidence>
<reference evidence="2 3" key="2">
    <citation type="submission" date="2018-11" db="EMBL/GenBank/DDBJ databases">
        <authorList>
            <consortium name="Pathogen Informatics"/>
        </authorList>
    </citation>
    <scope>NUCLEOTIDE SEQUENCE [LARGE SCALE GENOMIC DNA]</scope>
</reference>
<dbReference type="InterPro" id="IPR036890">
    <property type="entry name" value="HATPase_C_sf"/>
</dbReference>
<protein>
    <submittedName>
        <fullName evidence="4">Protein NO VEIN C-terminal domain-containing protein</fullName>
    </submittedName>
</protein>
<dbReference type="STRING" id="6216.A0A0R3SI39"/>
<dbReference type="NCBIfam" id="NF047352">
    <property type="entry name" value="P_loop_sacsin"/>
    <property type="match status" value="1"/>
</dbReference>
<evidence type="ECO:0000313" key="4">
    <source>
        <dbReference type="WBParaSite" id="HDID_0000460401-mRNA-1"/>
    </source>
</evidence>
<dbReference type="EMBL" id="UYSG01001837">
    <property type="protein sequence ID" value="VDL52074.1"/>
    <property type="molecule type" value="Genomic_DNA"/>
</dbReference>
<dbReference type="InterPro" id="IPR058210">
    <property type="entry name" value="SACS/Nov_dom"/>
</dbReference>
<dbReference type="Gene3D" id="3.30.565.10">
    <property type="entry name" value="Histidine kinase-like ATPase, C-terminal domain"/>
    <property type="match status" value="1"/>
</dbReference>
<dbReference type="InterPro" id="IPR052957">
    <property type="entry name" value="Auxin_embryo_med"/>
</dbReference>
<gene>
    <name evidence="2" type="ORF">HDID_LOCUS4602</name>
</gene>
<dbReference type="OrthoDB" id="1262810at2759"/>
<dbReference type="PANTHER" id="PTHR32387">
    <property type="entry name" value="WU:FJ29H11"/>
    <property type="match status" value="1"/>
</dbReference>
<reference evidence="4" key="1">
    <citation type="submission" date="2017-02" db="UniProtKB">
        <authorList>
            <consortium name="WormBaseParasite"/>
        </authorList>
    </citation>
    <scope>IDENTIFICATION</scope>
</reference>
<organism evidence="4">
    <name type="scientific">Hymenolepis diminuta</name>
    <name type="common">Rat tapeworm</name>
    <dbReference type="NCBI Taxonomy" id="6216"/>
    <lineage>
        <taxon>Eukaryota</taxon>
        <taxon>Metazoa</taxon>
        <taxon>Spiralia</taxon>
        <taxon>Lophotrochozoa</taxon>
        <taxon>Platyhelminthes</taxon>
        <taxon>Cestoda</taxon>
        <taxon>Eucestoda</taxon>
        <taxon>Cyclophyllidea</taxon>
        <taxon>Hymenolepididae</taxon>
        <taxon>Hymenolepis</taxon>
    </lineage>
</organism>
<evidence type="ECO:0000313" key="3">
    <source>
        <dbReference type="Proteomes" id="UP000274504"/>
    </source>
</evidence>
<dbReference type="Proteomes" id="UP000274504">
    <property type="component" value="Unassembled WGS sequence"/>
</dbReference>
<feature type="domain" description="Sacsin/Nov" evidence="1">
    <location>
        <begin position="853"/>
        <end position="915"/>
    </location>
</feature>
<dbReference type="WBParaSite" id="HDID_0000460401-mRNA-1">
    <property type="protein sequence ID" value="HDID_0000460401-mRNA-1"/>
    <property type="gene ID" value="HDID_0000460401"/>
</dbReference>
<proteinExistence type="predicted"/>
<dbReference type="SUPFAM" id="SSF55874">
    <property type="entry name" value="ATPase domain of HSP90 chaperone/DNA topoisomerase II/histidine kinase"/>
    <property type="match status" value="1"/>
</dbReference>
<dbReference type="PANTHER" id="PTHR32387:SF0">
    <property type="entry name" value="PROTEIN NO VEIN"/>
    <property type="match status" value="1"/>
</dbReference>
<evidence type="ECO:0000259" key="1">
    <source>
        <dbReference type="Pfam" id="PF25794"/>
    </source>
</evidence>
<dbReference type="Pfam" id="PF25794">
    <property type="entry name" value="SACS"/>
    <property type="match status" value="1"/>
</dbReference>